<dbReference type="InterPro" id="IPR052058">
    <property type="entry name" value="Alcohol_O-acetyltransferase"/>
</dbReference>
<evidence type="ECO:0000313" key="1">
    <source>
        <dbReference type="EMBL" id="KAJ7028830.1"/>
    </source>
</evidence>
<dbReference type="InterPro" id="IPR010828">
    <property type="entry name" value="Atf2/Sli1-like"/>
</dbReference>
<sequence>MECYHSTRHYLGLDSCVVSAAQYTTQDGLALTKEIFFPALRTVIETHSALGLRLDGDEATTNVYLVRLPSIDLSHIVEFPEKENVQEAFEAQLVRRFETQSDLPLWRVEVLADNTVIFAVHHTICDGMSSMVFHLSLFKALQSGRSGDATSIVAVPTDTVAILPIDRTTSLRPSLGTFASAIYNLLAPVAWTKAHSAWTGPASPSTPDLKTRIRLVTFSAADVVTFCAAARAHNATLTSTMYVVAVTVLSRMVASDPAGYTRIGGGVAISLRGVAGLPEDTICDYPSLWHGLPRISRDFSWPAAAHLAGILRAQKRKGREIIGMLRFLGGQFVPFMKAHLGAKREVGFCVSNLGRVRTPEVEGRWTIGRTMFAQCDVVIAAAFNINVCGDPAGGLNITFSWGENCVDAGLVEGFIADFQEELRRVVASK</sequence>
<name>A0AAD6SJZ4_9AGAR</name>
<dbReference type="PANTHER" id="PTHR28037:SF1">
    <property type="entry name" value="ALCOHOL O-ACETYLTRANSFERASE 1-RELATED"/>
    <property type="match status" value="1"/>
</dbReference>
<protein>
    <submittedName>
        <fullName evidence="1">Alcohol acetyltransferase</fullName>
    </submittedName>
</protein>
<evidence type="ECO:0000313" key="2">
    <source>
        <dbReference type="Proteomes" id="UP001218188"/>
    </source>
</evidence>
<gene>
    <name evidence="1" type="ORF">C8F04DRAFT_1043700</name>
</gene>
<accession>A0AAD6SJZ4</accession>
<proteinExistence type="predicted"/>
<dbReference type="EMBL" id="JARJCM010000108">
    <property type="protein sequence ID" value="KAJ7028830.1"/>
    <property type="molecule type" value="Genomic_DNA"/>
</dbReference>
<dbReference type="SUPFAM" id="SSF52777">
    <property type="entry name" value="CoA-dependent acyltransferases"/>
    <property type="match status" value="2"/>
</dbReference>
<dbReference type="AlphaFoldDB" id="A0AAD6SJZ4"/>
<dbReference type="GO" id="GO:0008080">
    <property type="term" value="F:N-acetyltransferase activity"/>
    <property type="evidence" value="ECO:0007669"/>
    <property type="project" value="TreeGrafter"/>
</dbReference>
<keyword evidence="2" id="KW-1185">Reference proteome</keyword>
<dbReference type="InterPro" id="IPR023213">
    <property type="entry name" value="CAT-like_dom_sf"/>
</dbReference>
<dbReference type="PANTHER" id="PTHR28037">
    <property type="entry name" value="ALCOHOL O-ACETYLTRANSFERASE 1-RELATED"/>
    <property type="match status" value="1"/>
</dbReference>
<dbReference type="Pfam" id="PF07247">
    <property type="entry name" value="AATase"/>
    <property type="match status" value="1"/>
</dbReference>
<dbReference type="Proteomes" id="UP001218188">
    <property type="component" value="Unassembled WGS sequence"/>
</dbReference>
<reference evidence="1" key="1">
    <citation type="submission" date="2023-03" db="EMBL/GenBank/DDBJ databases">
        <title>Massive genome expansion in bonnet fungi (Mycena s.s.) driven by repeated elements and novel gene families across ecological guilds.</title>
        <authorList>
            <consortium name="Lawrence Berkeley National Laboratory"/>
            <person name="Harder C.B."/>
            <person name="Miyauchi S."/>
            <person name="Viragh M."/>
            <person name="Kuo A."/>
            <person name="Thoen E."/>
            <person name="Andreopoulos B."/>
            <person name="Lu D."/>
            <person name="Skrede I."/>
            <person name="Drula E."/>
            <person name="Henrissat B."/>
            <person name="Morin E."/>
            <person name="Kohler A."/>
            <person name="Barry K."/>
            <person name="LaButti K."/>
            <person name="Morin E."/>
            <person name="Salamov A."/>
            <person name="Lipzen A."/>
            <person name="Mereny Z."/>
            <person name="Hegedus B."/>
            <person name="Baldrian P."/>
            <person name="Stursova M."/>
            <person name="Weitz H."/>
            <person name="Taylor A."/>
            <person name="Grigoriev I.V."/>
            <person name="Nagy L.G."/>
            <person name="Martin F."/>
            <person name="Kauserud H."/>
        </authorList>
    </citation>
    <scope>NUCLEOTIDE SEQUENCE</scope>
    <source>
        <strain evidence="1">CBHHK200</strain>
    </source>
</reference>
<organism evidence="1 2">
    <name type="scientific">Mycena alexandri</name>
    <dbReference type="NCBI Taxonomy" id="1745969"/>
    <lineage>
        <taxon>Eukaryota</taxon>
        <taxon>Fungi</taxon>
        <taxon>Dikarya</taxon>
        <taxon>Basidiomycota</taxon>
        <taxon>Agaricomycotina</taxon>
        <taxon>Agaricomycetes</taxon>
        <taxon>Agaricomycetidae</taxon>
        <taxon>Agaricales</taxon>
        <taxon>Marasmiineae</taxon>
        <taxon>Mycenaceae</taxon>
        <taxon>Mycena</taxon>
    </lineage>
</organism>
<comment type="caution">
    <text evidence="1">The sequence shown here is derived from an EMBL/GenBank/DDBJ whole genome shotgun (WGS) entry which is preliminary data.</text>
</comment>
<dbReference type="Gene3D" id="3.30.559.10">
    <property type="entry name" value="Chloramphenicol acetyltransferase-like domain"/>
    <property type="match status" value="1"/>
</dbReference>
<dbReference type="Gene3D" id="3.30.559.30">
    <property type="entry name" value="Nonribosomal peptide synthetase, condensation domain"/>
    <property type="match status" value="1"/>
</dbReference>